<reference evidence="2" key="1">
    <citation type="submission" date="2023-10" db="EMBL/GenBank/DDBJ databases">
        <title>Genome assembly of Pristionchus species.</title>
        <authorList>
            <person name="Yoshida K."/>
            <person name="Sommer R.J."/>
        </authorList>
    </citation>
    <scope>NUCLEOTIDE SEQUENCE</scope>
    <source>
        <strain evidence="2">RS5133</strain>
    </source>
</reference>
<protein>
    <submittedName>
        <fullName evidence="2">Uncharacterized protein</fullName>
    </submittedName>
</protein>
<dbReference type="AlphaFoldDB" id="A0AAV5W379"/>
<gene>
    <name evidence="2" type="ORF">PFISCL1PPCAC_16739</name>
</gene>
<accession>A0AAV5W379</accession>
<sequence>FRKIDNRWMAREKFLFELSHKPLQSIAKTRCGSCIRRLNVPLSSLQSLQIESSRQFIWRNCSRQILLVCVHENRGSNHFRIIQNRVKLITSLVEPMQIGTIDDVDQYLGVLEVVLPQRATLLLSSYVPNREDEITESHLLHVESDGGNGVDELSEFEPEQNCGLSGAIKSQHNDSEMLKR</sequence>
<name>A0AAV5W379_9BILA</name>
<proteinExistence type="predicted"/>
<feature type="compositionally biased region" description="Basic and acidic residues" evidence="1">
    <location>
        <begin position="171"/>
        <end position="180"/>
    </location>
</feature>
<comment type="caution">
    <text evidence="2">The sequence shown here is derived from an EMBL/GenBank/DDBJ whole genome shotgun (WGS) entry which is preliminary data.</text>
</comment>
<feature type="non-terminal residue" evidence="2">
    <location>
        <position position="180"/>
    </location>
</feature>
<evidence type="ECO:0000256" key="1">
    <source>
        <dbReference type="SAM" id="MobiDB-lite"/>
    </source>
</evidence>
<evidence type="ECO:0000313" key="2">
    <source>
        <dbReference type="EMBL" id="GMT25442.1"/>
    </source>
</evidence>
<organism evidence="2 3">
    <name type="scientific">Pristionchus fissidentatus</name>
    <dbReference type="NCBI Taxonomy" id="1538716"/>
    <lineage>
        <taxon>Eukaryota</taxon>
        <taxon>Metazoa</taxon>
        <taxon>Ecdysozoa</taxon>
        <taxon>Nematoda</taxon>
        <taxon>Chromadorea</taxon>
        <taxon>Rhabditida</taxon>
        <taxon>Rhabditina</taxon>
        <taxon>Diplogasteromorpha</taxon>
        <taxon>Diplogasteroidea</taxon>
        <taxon>Neodiplogasteridae</taxon>
        <taxon>Pristionchus</taxon>
    </lineage>
</organism>
<dbReference type="Proteomes" id="UP001432322">
    <property type="component" value="Unassembled WGS sequence"/>
</dbReference>
<feature type="region of interest" description="Disordered" evidence="1">
    <location>
        <begin position="158"/>
        <end position="180"/>
    </location>
</feature>
<feature type="non-terminal residue" evidence="2">
    <location>
        <position position="1"/>
    </location>
</feature>
<evidence type="ECO:0000313" key="3">
    <source>
        <dbReference type="Proteomes" id="UP001432322"/>
    </source>
</evidence>
<dbReference type="EMBL" id="BTSY01000004">
    <property type="protein sequence ID" value="GMT25442.1"/>
    <property type="molecule type" value="Genomic_DNA"/>
</dbReference>
<keyword evidence="3" id="KW-1185">Reference proteome</keyword>